<name>A0ABS9RMF5_9FLAO</name>
<dbReference type="SUPFAM" id="SSF56399">
    <property type="entry name" value="ADP-ribosylation"/>
    <property type="match status" value="1"/>
</dbReference>
<reference evidence="1" key="1">
    <citation type="submission" date="2022-02" db="EMBL/GenBank/DDBJ databases">
        <title>Aestuariibaculum sp., a marine bacterium isolated from sediment in Guangxi.</title>
        <authorList>
            <person name="Ying J."/>
        </authorList>
    </citation>
    <scope>NUCLEOTIDE SEQUENCE</scope>
    <source>
        <strain evidence="1">L182</strain>
    </source>
</reference>
<dbReference type="EMBL" id="JAKVQD010000012">
    <property type="protein sequence ID" value="MCH4554130.1"/>
    <property type="molecule type" value="Genomic_DNA"/>
</dbReference>
<organism evidence="1 2">
    <name type="scientific">Aestuariibaculum lutulentum</name>
    <dbReference type="NCBI Taxonomy" id="2920935"/>
    <lineage>
        <taxon>Bacteria</taxon>
        <taxon>Pseudomonadati</taxon>
        <taxon>Bacteroidota</taxon>
        <taxon>Flavobacteriia</taxon>
        <taxon>Flavobacteriales</taxon>
        <taxon>Flavobacteriaceae</taxon>
    </lineage>
</organism>
<evidence type="ECO:0000313" key="2">
    <source>
        <dbReference type="Proteomes" id="UP001156141"/>
    </source>
</evidence>
<dbReference type="Proteomes" id="UP001156141">
    <property type="component" value="Unassembled WGS sequence"/>
</dbReference>
<comment type="caution">
    <text evidence="1">The sequence shown here is derived from an EMBL/GenBank/DDBJ whole genome shotgun (WGS) entry which is preliminary data.</text>
</comment>
<sequence>MYRVDRRNFTIDDEIGPPDESYHEGEGFDQTIEDALEARKPEGNNANRGNGLFVFPELSDALRFSCVMTNSKIYKVQGLLDTVVYHRGDMNWTEVMNRFLGSEETLNALADLYWAGNKTFKPCWEVLVNKVEVVSVLIPNENERKSACYEYSQNGQNVERVNFYKNNL</sequence>
<proteinExistence type="predicted"/>
<accession>A0ABS9RMF5</accession>
<evidence type="ECO:0000313" key="1">
    <source>
        <dbReference type="EMBL" id="MCH4554130.1"/>
    </source>
</evidence>
<protein>
    <submittedName>
        <fullName evidence="1">Uncharacterized protein</fullName>
    </submittedName>
</protein>
<gene>
    <name evidence="1" type="ORF">MKW35_15990</name>
</gene>
<dbReference type="RefSeq" id="WP_240575475.1">
    <property type="nucleotide sequence ID" value="NZ_CP136709.1"/>
</dbReference>
<keyword evidence="2" id="KW-1185">Reference proteome</keyword>